<evidence type="ECO:0000256" key="3">
    <source>
        <dbReference type="ARBA" id="ARBA00022692"/>
    </source>
</evidence>
<accession>A0A0G0YQW4</accession>
<dbReference type="EMBL" id="LCBC01000029">
    <property type="protein sequence ID" value="KKS02748.1"/>
    <property type="molecule type" value="Genomic_DNA"/>
</dbReference>
<dbReference type="GO" id="GO:0015628">
    <property type="term" value="P:protein secretion by the type II secretion system"/>
    <property type="evidence" value="ECO:0007669"/>
    <property type="project" value="InterPro"/>
</dbReference>
<comment type="subcellular location">
    <subcellularLocation>
        <location evidence="1">Membrane</location>
        <topology evidence="1">Single-pass membrane protein</topology>
    </subcellularLocation>
</comment>
<dbReference type="GO" id="GO:0016020">
    <property type="term" value="C:membrane"/>
    <property type="evidence" value="ECO:0007669"/>
    <property type="project" value="UniProtKB-SubCell"/>
</dbReference>
<organism evidence="7 8">
    <name type="scientific">Candidatus Curtissbacteria bacterium GW2011_GWA2_41_24</name>
    <dbReference type="NCBI Taxonomy" id="1618411"/>
    <lineage>
        <taxon>Bacteria</taxon>
        <taxon>Candidatus Curtissiibacteriota</taxon>
    </lineage>
</organism>
<dbReference type="PANTHER" id="PTHR30093:SF44">
    <property type="entry name" value="TYPE II SECRETION SYSTEM CORE PROTEIN G"/>
    <property type="match status" value="1"/>
</dbReference>
<dbReference type="InterPro" id="IPR045584">
    <property type="entry name" value="Pilin-like"/>
</dbReference>
<dbReference type="PRINTS" id="PR00813">
    <property type="entry name" value="BCTERIALGSPG"/>
</dbReference>
<proteinExistence type="predicted"/>
<dbReference type="InterPro" id="IPR000983">
    <property type="entry name" value="Bac_GSPG_pilin"/>
</dbReference>
<keyword evidence="3 6" id="KW-0812">Transmembrane</keyword>
<dbReference type="Proteomes" id="UP000034493">
    <property type="component" value="Unassembled WGS sequence"/>
</dbReference>
<protein>
    <submittedName>
        <fullName evidence="7">Type II secretory pathway pseudopilin PulG-like protein</fullName>
    </submittedName>
</protein>
<evidence type="ECO:0000313" key="8">
    <source>
        <dbReference type="Proteomes" id="UP000034493"/>
    </source>
</evidence>
<dbReference type="PANTHER" id="PTHR30093">
    <property type="entry name" value="GENERAL SECRETION PATHWAY PROTEIN G"/>
    <property type="match status" value="1"/>
</dbReference>
<evidence type="ECO:0000256" key="2">
    <source>
        <dbReference type="ARBA" id="ARBA00022481"/>
    </source>
</evidence>
<gene>
    <name evidence="7" type="ORF">UU56_C0029G0002</name>
</gene>
<evidence type="ECO:0000256" key="4">
    <source>
        <dbReference type="ARBA" id="ARBA00022989"/>
    </source>
</evidence>
<dbReference type="AlphaFoldDB" id="A0A0G0YQW4"/>
<dbReference type="PROSITE" id="PS00409">
    <property type="entry name" value="PROKAR_NTER_METHYL"/>
    <property type="match status" value="1"/>
</dbReference>
<dbReference type="GO" id="GO:0015627">
    <property type="term" value="C:type II protein secretion system complex"/>
    <property type="evidence" value="ECO:0007669"/>
    <property type="project" value="InterPro"/>
</dbReference>
<evidence type="ECO:0000313" key="7">
    <source>
        <dbReference type="EMBL" id="KKS02748.1"/>
    </source>
</evidence>
<dbReference type="NCBIfam" id="TIGR02532">
    <property type="entry name" value="IV_pilin_GFxxxE"/>
    <property type="match status" value="1"/>
</dbReference>
<dbReference type="Pfam" id="PF07963">
    <property type="entry name" value="N_methyl"/>
    <property type="match status" value="1"/>
</dbReference>
<dbReference type="Gene3D" id="3.30.700.10">
    <property type="entry name" value="Glycoprotein, Type 4 Pilin"/>
    <property type="match status" value="1"/>
</dbReference>
<sequence length="184" mass="19826">MPRASRTINKKLKTVNQKQKFQVSSFKFQVKSGFTLIELLIVITIIGILAGMALASYGGTQERARDSRRKQELDSIKKALELAKQDTPGAYYYPSCVTYDASGGCALTDTATNPSLTSGSTPYMNSVPLDPKTPVGYNYTPTPANCNGTCTNYSLKACLENSKDLDGIADLGCASGKAYTVRPN</sequence>
<evidence type="ECO:0000256" key="1">
    <source>
        <dbReference type="ARBA" id="ARBA00004167"/>
    </source>
</evidence>
<dbReference type="SUPFAM" id="SSF54523">
    <property type="entry name" value="Pili subunits"/>
    <property type="match status" value="1"/>
</dbReference>
<reference evidence="7 8" key="1">
    <citation type="journal article" date="2015" name="Nature">
        <title>rRNA introns, odd ribosomes, and small enigmatic genomes across a large radiation of phyla.</title>
        <authorList>
            <person name="Brown C.T."/>
            <person name="Hug L.A."/>
            <person name="Thomas B.C."/>
            <person name="Sharon I."/>
            <person name="Castelle C.J."/>
            <person name="Singh A."/>
            <person name="Wilkins M.J."/>
            <person name="Williams K.H."/>
            <person name="Banfield J.F."/>
        </authorList>
    </citation>
    <scope>NUCLEOTIDE SEQUENCE [LARGE SCALE GENOMIC DNA]</scope>
</reference>
<feature type="transmembrane region" description="Helical" evidence="6">
    <location>
        <begin position="34"/>
        <end position="60"/>
    </location>
</feature>
<dbReference type="InterPro" id="IPR012902">
    <property type="entry name" value="N_methyl_site"/>
</dbReference>
<name>A0A0G0YQW4_9BACT</name>
<keyword evidence="5 6" id="KW-0472">Membrane</keyword>
<comment type="caution">
    <text evidence="7">The sequence shown here is derived from an EMBL/GenBank/DDBJ whole genome shotgun (WGS) entry which is preliminary data.</text>
</comment>
<evidence type="ECO:0000256" key="5">
    <source>
        <dbReference type="ARBA" id="ARBA00023136"/>
    </source>
</evidence>
<keyword evidence="4 6" id="KW-1133">Transmembrane helix</keyword>
<evidence type="ECO:0000256" key="6">
    <source>
        <dbReference type="SAM" id="Phobius"/>
    </source>
</evidence>
<keyword evidence="2" id="KW-0488">Methylation</keyword>